<name>A0A6J7DCY0_9ZZZZ</name>
<evidence type="ECO:0000256" key="1">
    <source>
        <dbReference type="SAM" id="Phobius"/>
    </source>
</evidence>
<dbReference type="SUPFAM" id="SSF54523">
    <property type="entry name" value="Pili subunits"/>
    <property type="match status" value="1"/>
</dbReference>
<evidence type="ECO:0000313" key="2">
    <source>
        <dbReference type="EMBL" id="CAB4866784.1"/>
    </source>
</evidence>
<dbReference type="InterPro" id="IPR012902">
    <property type="entry name" value="N_methyl_site"/>
</dbReference>
<dbReference type="NCBIfam" id="TIGR02532">
    <property type="entry name" value="IV_pilin_GFxxxE"/>
    <property type="match status" value="1"/>
</dbReference>
<keyword evidence="1" id="KW-0812">Transmembrane</keyword>
<feature type="transmembrane region" description="Helical" evidence="1">
    <location>
        <begin position="36"/>
        <end position="55"/>
    </location>
</feature>
<proteinExistence type="predicted"/>
<keyword evidence="1" id="KW-1133">Transmembrane helix</keyword>
<accession>A0A6J7DCY0</accession>
<protein>
    <submittedName>
        <fullName evidence="2">Unannotated protein</fullName>
    </submittedName>
</protein>
<reference evidence="2" key="1">
    <citation type="submission" date="2020-05" db="EMBL/GenBank/DDBJ databases">
        <authorList>
            <person name="Chiriac C."/>
            <person name="Salcher M."/>
            <person name="Ghai R."/>
            <person name="Kavagutti S V."/>
        </authorList>
    </citation>
    <scope>NUCLEOTIDE SEQUENCE</scope>
</reference>
<dbReference type="EMBL" id="CAFBLP010000010">
    <property type="protein sequence ID" value="CAB4866784.1"/>
    <property type="molecule type" value="Genomic_DNA"/>
</dbReference>
<gene>
    <name evidence="2" type="ORF">UFOPK3376_00582</name>
</gene>
<organism evidence="2">
    <name type="scientific">freshwater metagenome</name>
    <dbReference type="NCBI Taxonomy" id="449393"/>
    <lineage>
        <taxon>unclassified sequences</taxon>
        <taxon>metagenomes</taxon>
        <taxon>ecological metagenomes</taxon>
    </lineage>
</organism>
<dbReference type="AlphaFoldDB" id="A0A6J7DCY0"/>
<keyword evidence="1" id="KW-0472">Membrane</keyword>
<sequence>MDRDHNGSVMDIATHEEIDCAIDTSAADGGFSLVELIMTIALMAILIAPLMVGVVSTIRASSNTRVLAQVQTVLQNAADRVNRAPKKCDYTVYAQAAAQSEGWAADRASIVQSRFVPAASPTSAGSWVSGACSGAIPEDLLVQVITITVTSPTGSVQSSIQVVKSDI</sequence>
<dbReference type="InterPro" id="IPR045584">
    <property type="entry name" value="Pilin-like"/>
</dbReference>
<dbReference type="Pfam" id="PF07963">
    <property type="entry name" value="N_methyl"/>
    <property type="match status" value="1"/>
</dbReference>
<dbReference type="Gene3D" id="3.30.700.10">
    <property type="entry name" value="Glycoprotein, Type 4 Pilin"/>
    <property type="match status" value="1"/>
</dbReference>